<dbReference type="RefSeq" id="WP_003595949.1">
    <property type="nucleotide sequence ID" value="NC_012811.1"/>
</dbReference>
<dbReference type="KEGG" id="mea:Mex_2p1301"/>
<geneLocation type="plasmid" evidence="2 3">
    <name>megaplasmid</name>
</geneLocation>
<keyword evidence="1" id="KW-0812">Transmembrane</keyword>
<dbReference type="HOGENOM" id="CLU_044069_0_0_5"/>
<proteinExistence type="predicted"/>
<feature type="transmembrane region" description="Helical" evidence="1">
    <location>
        <begin position="170"/>
        <end position="190"/>
    </location>
</feature>
<feature type="transmembrane region" description="Helical" evidence="1">
    <location>
        <begin position="147"/>
        <end position="164"/>
    </location>
</feature>
<name>C5B6G0_METEA</name>
<sequence length="340" mass="37032">MRSLRTLGLPLLAGLLVNTWSSGAALAHVKWFCAYDLAGAPRGLEQVLCPDFEKFVALSIGALILGCYLEYSSAGGVLLHSLNRSTAWIRANIETIFRATAGFFLVSLWNLGGTILTPELKTDLDFIPWIQLGMAACLLWRRTLPVVSVGIVGLFAYAVSKYGAFHLADYPVFLGVAAYLALTGLGRTLWGARPVDVMRWSASITLMWASVEKWAFPYWSFPLLEQKPEIAFGFDAETYMLAAGVVEFVLAFALIWTPLVRRAAAAMLIGIFISAVFAFGKIDAIGHALIIAALLAVLVDDAPAKVRVRHVALAPLAYGAALALFMLVYYEGHRVVFNVI</sequence>
<evidence type="ECO:0000313" key="2">
    <source>
        <dbReference type="EMBL" id="ACS44042.1"/>
    </source>
</evidence>
<dbReference type="AlphaFoldDB" id="C5B6G0"/>
<keyword evidence="1" id="KW-0472">Membrane</keyword>
<gene>
    <name evidence="2" type="ordered locus">MexAM1_META2p1301</name>
</gene>
<organism evidence="2 3">
    <name type="scientific">Methylorubrum extorquens (strain ATCC 14718 / DSM 1338 / JCM 2805 / NCIMB 9133 / AM1)</name>
    <name type="common">Methylobacterium extorquens</name>
    <dbReference type="NCBI Taxonomy" id="272630"/>
    <lineage>
        <taxon>Bacteria</taxon>
        <taxon>Pseudomonadati</taxon>
        <taxon>Pseudomonadota</taxon>
        <taxon>Alphaproteobacteria</taxon>
        <taxon>Hyphomicrobiales</taxon>
        <taxon>Methylobacteriaceae</taxon>
        <taxon>Methylorubrum</taxon>
    </lineage>
</organism>
<evidence type="ECO:0000256" key="1">
    <source>
        <dbReference type="SAM" id="Phobius"/>
    </source>
</evidence>
<feature type="transmembrane region" description="Helical" evidence="1">
    <location>
        <begin position="239"/>
        <end position="256"/>
    </location>
</feature>
<keyword evidence="1" id="KW-1133">Transmembrane helix</keyword>
<dbReference type="OrthoDB" id="517560at2"/>
<reference evidence="2 3" key="1">
    <citation type="journal article" date="2009" name="PLoS ONE">
        <title>Methylobacterium genome sequences: a reference blueprint to investigate microbial metabolism of C1 compounds from natural and industrial sources.</title>
        <authorList>
            <person name="Vuilleumier S."/>
            <person name="Chistoserdova L."/>
            <person name="Lee M.-C."/>
            <person name="Bringel F."/>
            <person name="Lajus A."/>
            <person name="Zhou Y."/>
            <person name="Gourion B."/>
            <person name="Barbe V."/>
            <person name="Chang J."/>
            <person name="Cruveiller S."/>
            <person name="Dossat C."/>
            <person name="Gillett W."/>
            <person name="Gruffaz C."/>
            <person name="Haugen E."/>
            <person name="Hourcade E."/>
            <person name="Levy R."/>
            <person name="Mangenot S."/>
            <person name="Muller E."/>
            <person name="Nadalig T."/>
            <person name="Pagni M."/>
            <person name="Penny C."/>
            <person name="Peyraud R."/>
            <person name="Robinson D.G."/>
            <person name="Roche D."/>
            <person name="Rouy Z."/>
            <person name="Saenampechek C."/>
            <person name="Salvignol G."/>
            <person name="Vallenet D."/>
            <person name="Wu Z."/>
            <person name="Marx C.J."/>
            <person name="Vorholt J.A."/>
            <person name="Olson M.V."/>
            <person name="Kaul R."/>
            <person name="Weissenbach J."/>
            <person name="Medigue C."/>
            <person name="Lidstrom M.E."/>
        </authorList>
    </citation>
    <scope>NUCLEOTIDE SEQUENCE [LARGE SCALE GENOMIC DNA]</scope>
    <source>
        <strain evidence="3">ATCC 14718 / DSM 1338 / JCM 2805 / NCIMB 9133 / AM1</strain>
    </source>
</reference>
<keyword evidence="3" id="KW-1185">Reference proteome</keyword>
<accession>C5B6G0</accession>
<dbReference type="Proteomes" id="UP000009081">
    <property type="component" value="Plasmid megaplasmid"/>
</dbReference>
<keyword evidence="2" id="KW-0614">Plasmid</keyword>
<feature type="transmembrane region" description="Helical" evidence="1">
    <location>
        <begin position="263"/>
        <end position="279"/>
    </location>
</feature>
<dbReference type="EMBL" id="CP001511">
    <property type="protein sequence ID" value="ACS44042.1"/>
    <property type="molecule type" value="Genomic_DNA"/>
</dbReference>
<feature type="transmembrane region" description="Helical" evidence="1">
    <location>
        <begin position="91"/>
        <end position="112"/>
    </location>
</feature>
<feature type="transmembrane region" description="Helical" evidence="1">
    <location>
        <begin position="55"/>
        <end position="79"/>
    </location>
</feature>
<protein>
    <submittedName>
        <fullName evidence="2">Uncharacterized protein</fullName>
    </submittedName>
</protein>
<feature type="transmembrane region" description="Helical" evidence="1">
    <location>
        <begin position="311"/>
        <end position="330"/>
    </location>
</feature>
<evidence type="ECO:0000313" key="3">
    <source>
        <dbReference type="Proteomes" id="UP000009081"/>
    </source>
</evidence>